<gene>
    <name evidence="3" type="ORF">PHPALM_11994</name>
</gene>
<dbReference type="PANTHER" id="PTHR11071">
    <property type="entry name" value="PEPTIDYL-PROLYL CIS-TRANS ISOMERASE"/>
    <property type="match status" value="1"/>
</dbReference>
<keyword evidence="4" id="KW-1185">Reference proteome</keyword>
<comment type="function">
    <text evidence="1">PPIases accelerate the folding of proteins. It catalyzes the cis-trans isomerization of proline imidic peptide bonds in oligopeptides.</text>
</comment>
<dbReference type="GO" id="GO:0003755">
    <property type="term" value="F:peptidyl-prolyl cis-trans isomerase activity"/>
    <property type="evidence" value="ECO:0007669"/>
    <property type="project" value="UniProtKB-UniRule"/>
</dbReference>
<dbReference type="GO" id="GO:0016018">
    <property type="term" value="F:cyclosporin A binding"/>
    <property type="evidence" value="ECO:0007669"/>
    <property type="project" value="TreeGrafter"/>
</dbReference>
<dbReference type="InterPro" id="IPR002130">
    <property type="entry name" value="Cyclophilin-type_PPIase_dom"/>
</dbReference>
<dbReference type="EMBL" id="NCKW01006494">
    <property type="protein sequence ID" value="POM71442.1"/>
    <property type="molecule type" value="Genomic_DNA"/>
</dbReference>
<sequence>MSAFGRAKLVRGAGDAMSRAGARGWGWYHRSLAKMNAPEAAAVAYDSVVPTPSQSRPRAFLDVSIGGAKAERIVVELAKDIVPKTATNFLKMCTDGFKSKALGAGSYKNSKFHNVNVTKGVYVVGGDVLHGDGTGGHAALEENQRYFDDENYALQFSEEGVLGMANAGINKNASQFFISLKPLPHLNGRNVAFGKVVEGQNVLKSIESVYCVQHKPLTDIEIVSCGVL</sequence>
<accession>A0A2P4Y0V1</accession>
<dbReference type="SUPFAM" id="SSF50891">
    <property type="entry name" value="Cyclophilin-like"/>
    <property type="match status" value="1"/>
</dbReference>
<dbReference type="GO" id="GO:0006457">
    <property type="term" value="P:protein folding"/>
    <property type="evidence" value="ECO:0007669"/>
    <property type="project" value="TreeGrafter"/>
</dbReference>
<dbReference type="Gene3D" id="2.40.100.10">
    <property type="entry name" value="Cyclophilin-like"/>
    <property type="match status" value="1"/>
</dbReference>
<dbReference type="OrthoDB" id="193499at2759"/>
<dbReference type="PRINTS" id="PR00153">
    <property type="entry name" value="CSAPPISMRASE"/>
</dbReference>
<name>A0A2P4Y0V1_9STRA</name>
<feature type="domain" description="PPIase cyclophilin-type" evidence="2">
    <location>
        <begin position="60"/>
        <end position="227"/>
    </location>
</feature>
<reference evidence="3 4" key="1">
    <citation type="journal article" date="2017" name="Genome Biol. Evol.">
        <title>Phytophthora megakarya and P. palmivora, closely related causal agents of cacao black pod rot, underwent increases in genome sizes and gene numbers by different mechanisms.</title>
        <authorList>
            <person name="Ali S.S."/>
            <person name="Shao J."/>
            <person name="Lary D.J."/>
            <person name="Kronmiller B."/>
            <person name="Shen D."/>
            <person name="Strem M.D."/>
            <person name="Amoako-Attah I."/>
            <person name="Akrofi A.Y."/>
            <person name="Begoude B.A."/>
            <person name="Ten Hoopen G.M."/>
            <person name="Coulibaly K."/>
            <person name="Kebe B.I."/>
            <person name="Melnick R.L."/>
            <person name="Guiltinan M.J."/>
            <person name="Tyler B.M."/>
            <person name="Meinhardt L.W."/>
            <person name="Bailey B.A."/>
        </authorList>
    </citation>
    <scope>NUCLEOTIDE SEQUENCE [LARGE SCALE GENOMIC DNA]</scope>
    <source>
        <strain evidence="4">sbr112.9</strain>
    </source>
</reference>
<keyword evidence="1" id="KW-0697">Rotamase</keyword>
<dbReference type="GO" id="GO:0005737">
    <property type="term" value="C:cytoplasm"/>
    <property type="evidence" value="ECO:0007669"/>
    <property type="project" value="TreeGrafter"/>
</dbReference>
<evidence type="ECO:0000313" key="3">
    <source>
        <dbReference type="EMBL" id="POM71442.1"/>
    </source>
</evidence>
<protein>
    <recommendedName>
        <fullName evidence="1">Peptidyl-prolyl cis-trans isomerase</fullName>
        <shortName evidence="1">PPIase</shortName>
        <ecNumber evidence="1">5.2.1.8</ecNumber>
    </recommendedName>
</protein>
<evidence type="ECO:0000313" key="4">
    <source>
        <dbReference type="Proteomes" id="UP000237271"/>
    </source>
</evidence>
<dbReference type="AlphaFoldDB" id="A0A2P4Y0V1"/>
<comment type="catalytic activity">
    <reaction evidence="1">
        <text>[protein]-peptidylproline (omega=180) = [protein]-peptidylproline (omega=0)</text>
        <dbReference type="Rhea" id="RHEA:16237"/>
        <dbReference type="Rhea" id="RHEA-COMP:10747"/>
        <dbReference type="Rhea" id="RHEA-COMP:10748"/>
        <dbReference type="ChEBI" id="CHEBI:83833"/>
        <dbReference type="ChEBI" id="CHEBI:83834"/>
        <dbReference type="EC" id="5.2.1.8"/>
    </reaction>
</comment>
<evidence type="ECO:0000256" key="1">
    <source>
        <dbReference type="RuleBase" id="RU363019"/>
    </source>
</evidence>
<dbReference type="InterPro" id="IPR029000">
    <property type="entry name" value="Cyclophilin-like_dom_sf"/>
</dbReference>
<evidence type="ECO:0000259" key="2">
    <source>
        <dbReference type="PROSITE" id="PS50072"/>
    </source>
</evidence>
<organism evidence="3 4">
    <name type="scientific">Phytophthora palmivora</name>
    <dbReference type="NCBI Taxonomy" id="4796"/>
    <lineage>
        <taxon>Eukaryota</taxon>
        <taxon>Sar</taxon>
        <taxon>Stramenopiles</taxon>
        <taxon>Oomycota</taxon>
        <taxon>Peronosporomycetes</taxon>
        <taxon>Peronosporales</taxon>
        <taxon>Peronosporaceae</taxon>
        <taxon>Phytophthora</taxon>
    </lineage>
</organism>
<dbReference type="Proteomes" id="UP000237271">
    <property type="component" value="Unassembled WGS sequence"/>
</dbReference>
<comment type="similarity">
    <text evidence="1">Belongs to the cyclophilin-type PPIase family.</text>
</comment>
<dbReference type="PANTHER" id="PTHR11071:SF561">
    <property type="entry name" value="PEPTIDYL-PROLYL CIS-TRANS ISOMERASE D-RELATED"/>
    <property type="match status" value="1"/>
</dbReference>
<dbReference type="PROSITE" id="PS50072">
    <property type="entry name" value="CSA_PPIASE_2"/>
    <property type="match status" value="1"/>
</dbReference>
<proteinExistence type="inferred from homology"/>
<dbReference type="EC" id="5.2.1.8" evidence="1"/>
<keyword evidence="1 3" id="KW-0413">Isomerase</keyword>
<comment type="caution">
    <text evidence="3">The sequence shown here is derived from an EMBL/GenBank/DDBJ whole genome shotgun (WGS) entry which is preliminary data.</text>
</comment>
<dbReference type="Pfam" id="PF00160">
    <property type="entry name" value="Pro_isomerase"/>
    <property type="match status" value="1"/>
</dbReference>